<feature type="binding site" evidence="13">
    <location>
        <begin position="130"/>
        <end position="138"/>
    </location>
    <ligand>
        <name>ATP</name>
        <dbReference type="ChEBI" id="CHEBI:30616"/>
    </ligand>
</feature>
<evidence type="ECO:0000256" key="4">
    <source>
        <dbReference type="ARBA" id="ARBA00022519"/>
    </source>
</evidence>
<keyword evidence="9 13" id="KW-0418">Kinase</keyword>
<gene>
    <name evidence="13" type="primary">ubiB</name>
    <name evidence="15" type="ORF">BXT89_03900</name>
</gene>
<evidence type="ECO:0000256" key="2">
    <source>
        <dbReference type="ARBA" id="ARBA00009670"/>
    </source>
</evidence>
<dbReference type="OrthoDB" id="9795390at2"/>
<dbReference type="PANTHER" id="PTHR10566">
    <property type="entry name" value="CHAPERONE-ACTIVITY OF BC1 COMPLEX CABC1 -RELATED"/>
    <property type="match status" value="1"/>
</dbReference>
<keyword evidence="15" id="KW-0830">Ubiquinone</keyword>
<dbReference type="EMBL" id="MUBC01000006">
    <property type="protein sequence ID" value="ONM45103.1"/>
    <property type="molecule type" value="Genomic_DNA"/>
</dbReference>
<dbReference type="STRING" id="254161.SAMN05216256_11499"/>
<dbReference type="GO" id="GO:0005524">
    <property type="term" value="F:ATP binding"/>
    <property type="evidence" value="ECO:0007669"/>
    <property type="project" value="UniProtKB-KW"/>
</dbReference>
<dbReference type="InterPro" id="IPR050154">
    <property type="entry name" value="UbiB_kinase"/>
</dbReference>
<dbReference type="GO" id="GO:0004672">
    <property type="term" value="F:protein kinase activity"/>
    <property type="evidence" value="ECO:0007669"/>
    <property type="project" value="UniProtKB-UniRule"/>
</dbReference>
<comment type="function">
    <text evidence="13">Is probably a protein kinase regulator of UbiI activity which is involved in aerobic coenzyme Q (ubiquinone) biosynthesis.</text>
</comment>
<protein>
    <recommendedName>
        <fullName evidence="13">Probable protein kinase UbiB</fullName>
        <ecNumber evidence="13">2.7.-.-</ecNumber>
    </recommendedName>
    <alternativeName>
        <fullName evidence="13">Ubiquinone biosynthesis protein UbiB</fullName>
    </alternativeName>
</protein>
<organism evidence="15 16">
    <name type="scientific">Halopseudomonas pachastrellae</name>
    <dbReference type="NCBI Taxonomy" id="254161"/>
    <lineage>
        <taxon>Bacteria</taxon>
        <taxon>Pseudomonadati</taxon>
        <taxon>Pseudomonadota</taxon>
        <taxon>Gammaproteobacteria</taxon>
        <taxon>Pseudomonadales</taxon>
        <taxon>Pseudomonadaceae</taxon>
        <taxon>Halopseudomonas</taxon>
    </lineage>
</organism>
<keyword evidence="11 13" id="KW-1133">Transmembrane helix</keyword>
<dbReference type="Pfam" id="PF03109">
    <property type="entry name" value="ABC1"/>
    <property type="match status" value="1"/>
</dbReference>
<proteinExistence type="inferred from homology"/>
<dbReference type="EC" id="2.7.-.-" evidence="13"/>
<keyword evidence="16" id="KW-1185">Reference proteome</keyword>
<dbReference type="SUPFAM" id="SSF56112">
    <property type="entry name" value="Protein kinase-like (PK-like)"/>
    <property type="match status" value="1"/>
</dbReference>
<sequence length="532" mass="61456">MRLTAFVRLLRILHIFTRYRLDQILLDLPLPLLGRLLLQLGPWRLRPAPKDLSRGARLRKACEDLGPVFIKFGQILSTRRDLMPDDIALELARLQDKVPPFPGPKARARIEEQLGERIEDVFASFSDEPLASASVAQVHAARLKDGSEVVVKVVRPGIGETIDQDIQWLFVAARLLEKLSTEGRRLRPVEVVEDYESTIFDELDLYREAANASQLRRNFEDSELIYIPKIYWDWCRHKVLVMERIEGIPVTDLPALADQRTDMKKLAERGVEIFFTQVFRDSFFHADMHPGNIFISRKHPWEPQYIAIDFGIVGSLTPEDQSYLARNLMAFFKRDYRRVAQLHIDSGWVPADTRVNEFEAAIRSVCEPIFERPLKDISFGQLLLRLFQTARRFNMEVQPQLVLLQKTLLNIEGLGRQLYPDLDLWSTGQPYLERWMRERMLPQNQVKHWQQHLERVPALIDSAHRALDNLADAPLREQPPQRPRWPLQLAGIALVVFGASALGGDDPQLWLHAAPTQWALIALGGWLILRRR</sequence>
<dbReference type="NCBIfam" id="TIGR01982">
    <property type="entry name" value="UbiB"/>
    <property type="match status" value="1"/>
</dbReference>
<feature type="domain" description="Protein kinase" evidence="14">
    <location>
        <begin position="124"/>
        <end position="495"/>
    </location>
</feature>
<dbReference type="Proteomes" id="UP000242847">
    <property type="component" value="Unassembled WGS sequence"/>
</dbReference>
<keyword evidence="3 13" id="KW-1003">Cell membrane</keyword>
<comment type="similarity">
    <text evidence="13">Belongs to the ABC1 family. UbiB subfamily.</text>
</comment>
<dbReference type="PANTHER" id="PTHR10566:SF113">
    <property type="entry name" value="PROTEIN ACTIVITY OF BC1 COMPLEX KINASE 7, CHLOROPLASTIC"/>
    <property type="match status" value="1"/>
</dbReference>
<keyword evidence="8 13" id="KW-0547">Nucleotide-binding</keyword>
<dbReference type="GO" id="GO:0006744">
    <property type="term" value="P:ubiquinone biosynthetic process"/>
    <property type="evidence" value="ECO:0007669"/>
    <property type="project" value="UniProtKB-UniPathway"/>
</dbReference>
<evidence type="ECO:0000256" key="1">
    <source>
        <dbReference type="ARBA" id="ARBA00005020"/>
    </source>
</evidence>
<dbReference type="AlphaFoldDB" id="A0A1S8DI89"/>
<keyword evidence="4" id="KW-0997">Cell inner membrane</keyword>
<evidence type="ECO:0000256" key="6">
    <source>
        <dbReference type="ARBA" id="ARBA00022688"/>
    </source>
</evidence>
<dbReference type="PROSITE" id="PS50011">
    <property type="entry name" value="PROTEIN_KINASE_DOM"/>
    <property type="match status" value="1"/>
</dbReference>
<dbReference type="CDD" id="cd13972">
    <property type="entry name" value="UbiB"/>
    <property type="match status" value="1"/>
</dbReference>
<evidence type="ECO:0000256" key="13">
    <source>
        <dbReference type="HAMAP-Rule" id="MF_00414"/>
    </source>
</evidence>
<keyword evidence="12 13" id="KW-0472">Membrane</keyword>
<evidence type="ECO:0000313" key="16">
    <source>
        <dbReference type="Proteomes" id="UP000242847"/>
    </source>
</evidence>
<dbReference type="InterPro" id="IPR004147">
    <property type="entry name" value="ABC1_dom"/>
</dbReference>
<evidence type="ECO:0000256" key="7">
    <source>
        <dbReference type="ARBA" id="ARBA00022692"/>
    </source>
</evidence>
<evidence type="ECO:0000256" key="5">
    <source>
        <dbReference type="ARBA" id="ARBA00022679"/>
    </source>
</evidence>
<dbReference type="RefSeq" id="WP_083724892.1">
    <property type="nucleotide sequence ID" value="NZ_FOUD01000014.1"/>
</dbReference>
<evidence type="ECO:0000256" key="10">
    <source>
        <dbReference type="ARBA" id="ARBA00022840"/>
    </source>
</evidence>
<accession>A0A1S8DI89</accession>
<keyword evidence="7 13" id="KW-0812">Transmembrane</keyword>
<evidence type="ECO:0000256" key="12">
    <source>
        <dbReference type="ARBA" id="ARBA00023136"/>
    </source>
</evidence>
<evidence type="ECO:0000256" key="8">
    <source>
        <dbReference type="ARBA" id="ARBA00022741"/>
    </source>
</evidence>
<dbReference type="InterPro" id="IPR045308">
    <property type="entry name" value="UbiB_bact"/>
</dbReference>
<dbReference type="InterPro" id="IPR011009">
    <property type="entry name" value="Kinase-like_dom_sf"/>
</dbReference>
<dbReference type="InterPro" id="IPR000719">
    <property type="entry name" value="Prot_kinase_dom"/>
</dbReference>
<dbReference type="NCBIfam" id="NF003404">
    <property type="entry name" value="PRK04750.1"/>
    <property type="match status" value="1"/>
</dbReference>
<comment type="pathway">
    <text evidence="1 13">Cofactor biosynthesis; ubiquinone biosynthesis [regulation].</text>
</comment>
<keyword evidence="10 13" id="KW-0067">ATP-binding</keyword>
<keyword evidence="5 13" id="KW-0808">Transferase</keyword>
<dbReference type="GO" id="GO:0005886">
    <property type="term" value="C:plasma membrane"/>
    <property type="evidence" value="ECO:0007669"/>
    <property type="project" value="UniProtKB-UniRule"/>
</dbReference>
<feature type="active site" description="Proton acceptor" evidence="13">
    <location>
        <position position="287"/>
    </location>
</feature>
<reference evidence="15 16" key="1">
    <citation type="submission" date="2017-01" db="EMBL/GenBank/DDBJ databases">
        <title>Draft genome sequence of Pseudomonas pachastrellae type strain CCUG 46540T from a deep sea.</title>
        <authorList>
            <person name="Gomila M."/>
            <person name="Mulet M."/>
            <person name="Lalucat J."/>
            <person name="Garcia-Valdes E."/>
        </authorList>
    </citation>
    <scope>NUCLEOTIDE SEQUENCE [LARGE SCALE GENOMIC DNA]</scope>
    <source>
        <strain evidence="15 16">CCUG 46540</strain>
    </source>
</reference>
<evidence type="ECO:0000256" key="9">
    <source>
        <dbReference type="ARBA" id="ARBA00022777"/>
    </source>
</evidence>
<keyword evidence="6 13" id="KW-0831">Ubiquinone biosynthesis</keyword>
<name>A0A1S8DI89_9GAMM</name>
<dbReference type="UniPathway" id="UPA00232"/>
<evidence type="ECO:0000256" key="3">
    <source>
        <dbReference type="ARBA" id="ARBA00022475"/>
    </source>
</evidence>
<evidence type="ECO:0000259" key="14">
    <source>
        <dbReference type="PROSITE" id="PS50011"/>
    </source>
</evidence>
<evidence type="ECO:0000256" key="11">
    <source>
        <dbReference type="ARBA" id="ARBA00022989"/>
    </source>
</evidence>
<feature type="binding site" evidence="13">
    <location>
        <position position="152"/>
    </location>
    <ligand>
        <name>ATP</name>
        <dbReference type="ChEBI" id="CHEBI:30616"/>
    </ligand>
</feature>
<comment type="caution">
    <text evidence="15">The sequence shown here is derived from an EMBL/GenBank/DDBJ whole genome shotgun (WGS) entry which is preliminary data.</text>
</comment>
<dbReference type="Gene3D" id="1.10.510.10">
    <property type="entry name" value="Transferase(Phosphotransferase) domain 1"/>
    <property type="match status" value="1"/>
</dbReference>
<dbReference type="HAMAP" id="MF_00414">
    <property type="entry name" value="UbiB"/>
    <property type="match status" value="1"/>
</dbReference>
<comment type="similarity">
    <text evidence="2">Belongs to the protein kinase superfamily. ADCK protein kinase family.</text>
</comment>
<evidence type="ECO:0000313" key="15">
    <source>
        <dbReference type="EMBL" id="ONM45103.1"/>
    </source>
</evidence>
<dbReference type="GO" id="GO:0010795">
    <property type="term" value="P:regulation of ubiquinone biosynthetic process"/>
    <property type="evidence" value="ECO:0007669"/>
    <property type="project" value="UniProtKB-UniRule"/>
</dbReference>
<dbReference type="InterPro" id="IPR010232">
    <property type="entry name" value="UbiB"/>
</dbReference>